<dbReference type="RefSeq" id="WP_269817328.1">
    <property type="nucleotide sequence ID" value="NZ_CP114976.1"/>
</dbReference>
<comment type="similarity">
    <text evidence="1">Belongs to the AAA ATPase family.</text>
</comment>
<sequence>MRQPYLTAQSKETLNPHVRQWILTILVPLGGMYSYSYDPVVNDALLESLFNFDDPEVELSKNQLYTLLRKEYRRGCSQLTQLPKVLHSNIAQLAQLVSLNNVESSILEFAVALSMDSRLADAAELLGDLNTAKLFYSLATLLEHSETAIRTALSRDGTLMRTGIFNLRNFEHVSLSSKLDVLSVSFADTLYCGIVSPHALLRDEINHSPTAQLQLKDYPSLTAHLDILLPYLKHSLEQRSAGVNILLHGEPGTGKTELARLLAQLNNCQLYEVASEDSDGDAVSSQRRLNAYRAAQHFFANDNSMLVFDEVEDIFSESSFDFFASRTALAGKNKAWVNLLLEHNSIPTVWISNSINRMDPAFVRRFDFVIEVPLPNKEQRIKLLKRYSKNLLDNNTLQRLASQEQLSPAVIERAARVISSIAPQLEDPGQAMQVLIDSTLTSQGHASLKAEKKPSEAEYYDPAFIRADVDLAALTAGLQANPSARLCLYGPPGTGKTAYGHWLAQQLKKRLIIKRASDLLSPFVGENERNIADAFKQAQQQQAILMIDEVDSFLNDRRNTRSNWEASLVNEMLTQMENFSGIFIASTNRMDGLDQAALRRFDLKAKFDFLNAAQAWKLFVRHCKKLGLAHGKKALPLQLASVEYLTPGDFAAVVRMARFSPLTSAEAFIQALSSEVSHKEQVKKRRFGF</sequence>
<evidence type="ECO:0000259" key="4">
    <source>
        <dbReference type="SMART" id="SM00382"/>
    </source>
</evidence>
<dbReference type="GO" id="GO:0005524">
    <property type="term" value="F:ATP binding"/>
    <property type="evidence" value="ECO:0007669"/>
    <property type="project" value="UniProtKB-KW"/>
</dbReference>
<feature type="domain" description="AAA+ ATPase" evidence="4">
    <location>
        <begin position="482"/>
        <end position="611"/>
    </location>
</feature>
<dbReference type="InterPro" id="IPR027417">
    <property type="entry name" value="P-loop_NTPase"/>
</dbReference>
<dbReference type="InterPro" id="IPR050221">
    <property type="entry name" value="26S_Proteasome_ATPase"/>
</dbReference>
<accession>A0AAF0AIF1</accession>
<dbReference type="Proteomes" id="UP001212189">
    <property type="component" value="Chromosome"/>
</dbReference>
<dbReference type="AlphaFoldDB" id="A0AAF0AIF1"/>
<dbReference type="InterPro" id="IPR003959">
    <property type="entry name" value="ATPase_AAA_core"/>
</dbReference>
<dbReference type="EMBL" id="CP114976">
    <property type="protein sequence ID" value="WBE24385.1"/>
    <property type="molecule type" value="Genomic_DNA"/>
</dbReference>
<feature type="domain" description="AAA+ ATPase" evidence="4">
    <location>
        <begin position="241"/>
        <end position="376"/>
    </location>
</feature>
<evidence type="ECO:0000313" key="5">
    <source>
        <dbReference type="EMBL" id="WBE24385.1"/>
    </source>
</evidence>
<reference evidence="5 6" key="1">
    <citation type="submission" date="2022-12" db="EMBL/GenBank/DDBJ databases">
        <title>Coexistence and Characterization of a Novel Tigecycline Resistance gene tet(X) variant and blaNDM-1 in a Pseudomonas caeni Isolate of Chicken Origin.</title>
        <authorList>
            <person name="Lu X."/>
            <person name="Zhang L."/>
            <person name="Li R."/>
            <person name="Wang Z."/>
        </authorList>
    </citation>
    <scope>NUCLEOTIDE SEQUENCE [LARGE SCALE GENOMIC DNA]</scope>
    <source>
        <strain evidence="5 6">CE14</strain>
    </source>
</reference>
<evidence type="ECO:0000313" key="6">
    <source>
        <dbReference type="Proteomes" id="UP001212189"/>
    </source>
</evidence>
<evidence type="ECO:0000256" key="3">
    <source>
        <dbReference type="ARBA" id="ARBA00022840"/>
    </source>
</evidence>
<dbReference type="PANTHER" id="PTHR23073">
    <property type="entry name" value="26S PROTEASOME REGULATORY SUBUNIT"/>
    <property type="match status" value="1"/>
</dbReference>
<dbReference type="SUPFAM" id="SSF52540">
    <property type="entry name" value="P-loop containing nucleoside triphosphate hydrolases"/>
    <property type="match status" value="2"/>
</dbReference>
<dbReference type="SMART" id="SM00382">
    <property type="entry name" value="AAA"/>
    <property type="match status" value="2"/>
</dbReference>
<dbReference type="CDD" id="cd19481">
    <property type="entry name" value="RecA-like_protease"/>
    <property type="match status" value="1"/>
</dbReference>
<keyword evidence="2" id="KW-0547">Nucleotide-binding</keyword>
<protein>
    <submittedName>
        <fullName evidence="5">ATP-binding protein</fullName>
    </submittedName>
</protein>
<name>A0AAF0AIF1_9GAMM</name>
<dbReference type="Pfam" id="PF00004">
    <property type="entry name" value="AAA"/>
    <property type="match status" value="2"/>
</dbReference>
<evidence type="ECO:0000256" key="1">
    <source>
        <dbReference type="ARBA" id="ARBA00006914"/>
    </source>
</evidence>
<keyword evidence="3 5" id="KW-0067">ATP-binding</keyword>
<dbReference type="KEGG" id="dce:O6P33_08345"/>
<evidence type="ECO:0000256" key="2">
    <source>
        <dbReference type="ARBA" id="ARBA00022741"/>
    </source>
</evidence>
<organism evidence="5 6">
    <name type="scientific">Denitrificimonas caeni</name>
    <dbReference type="NCBI Taxonomy" id="521720"/>
    <lineage>
        <taxon>Bacteria</taxon>
        <taxon>Pseudomonadati</taxon>
        <taxon>Pseudomonadota</taxon>
        <taxon>Gammaproteobacteria</taxon>
        <taxon>Pseudomonadales</taxon>
        <taxon>Pseudomonadaceae</taxon>
        <taxon>Denitrificimonas</taxon>
    </lineage>
</organism>
<dbReference type="InterPro" id="IPR003593">
    <property type="entry name" value="AAA+_ATPase"/>
</dbReference>
<dbReference type="GO" id="GO:0016887">
    <property type="term" value="F:ATP hydrolysis activity"/>
    <property type="evidence" value="ECO:0007669"/>
    <property type="project" value="InterPro"/>
</dbReference>
<proteinExistence type="inferred from homology"/>
<keyword evidence="6" id="KW-1185">Reference proteome</keyword>
<dbReference type="Gene3D" id="3.40.50.300">
    <property type="entry name" value="P-loop containing nucleotide triphosphate hydrolases"/>
    <property type="match status" value="2"/>
</dbReference>
<gene>
    <name evidence="5" type="ORF">O6P33_08345</name>
</gene>